<feature type="domain" description="DALR anticodon binding" evidence="13">
    <location>
        <begin position="447"/>
        <end position="563"/>
    </location>
</feature>
<evidence type="ECO:0000256" key="8">
    <source>
        <dbReference type="ARBA" id="ARBA00022917"/>
    </source>
</evidence>
<dbReference type="SMART" id="SM01016">
    <property type="entry name" value="Arg_tRNA_synt_N"/>
    <property type="match status" value="1"/>
</dbReference>
<dbReference type="InterPro" id="IPR036695">
    <property type="entry name" value="Arg-tRNA-synth_N_sf"/>
</dbReference>
<dbReference type="GO" id="GO:0006420">
    <property type="term" value="P:arginyl-tRNA aminoacylation"/>
    <property type="evidence" value="ECO:0007669"/>
    <property type="project" value="UniProtKB-UniRule"/>
</dbReference>
<comment type="catalytic activity">
    <reaction evidence="10 11">
        <text>tRNA(Arg) + L-arginine + ATP = L-arginyl-tRNA(Arg) + AMP + diphosphate</text>
        <dbReference type="Rhea" id="RHEA:20301"/>
        <dbReference type="Rhea" id="RHEA-COMP:9658"/>
        <dbReference type="Rhea" id="RHEA-COMP:9673"/>
        <dbReference type="ChEBI" id="CHEBI:30616"/>
        <dbReference type="ChEBI" id="CHEBI:32682"/>
        <dbReference type="ChEBI" id="CHEBI:33019"/>
        <dbReference type="ChEBI" id="CHEBI:78442"/>
        <dbReference type="ChEBI" id="CHEBI:78513"/>
        <dbReference type="ChEBI" id="CHEBI:456215"/>
        <dbReference type="EC" id="6.1.1.19"/>
    </reaction>
</comment>
<dbReference type="EC" id="6.1.1.19" evidence="11"/>
<dbReference type="EMBL" id="CP040058">
    <property type="protein sequence ID" value="QCP37000.1"/>
    <property type="molecule type" value="Genomic_DNA"/>
</dbReference>
<evidence type="ECO:0000256" key="1">
    <source>
        <dbReference type="ARBA" id="ARBA00004496"/>
    </source>
</evidence>
<protein>
    <recommendedName>
        <fullName evidence="11">Arginine--tRNA ligase</fullName>
        <ecNumber evidence="11">6.1.1.19</ecNumber>
    </recommendedName>
    <alternativeName>
        <fullName evidence="11">Arginyl-tRNA synthetase</fullName>
        <shortName evidence="11">ArgRS</shortName>
    </alternativeName>
</protein>
<dbReference type="Pfam" id="PF00750">
    <property type="entry name" value="tRNA-synt_1d"/>
    <property type="match status" value="1"/>
</dbReference>
<evidence type="ECO:0000256" key="9">
    <source>
        <dbReference type="ARBA" id="ARBA00023146"/>
    </source>
</evidence>
<keyword evidence="16" id="KW-1185">Reference proteome</keyword>
<evidence type="ECO:0000256" key="11">
    <source>
        <dbReference type="HAMAP-Rule" id="MF_00123"/>
    </source>
</evidence>
<comment type="subcellular location">
    <subcellularLocation>
        <location evidence="1 11">Cytoplasm</location>
    </subcellularLocation>
</comment>
<dbReference type="HAMAP" id="MF_00123">
    <property type="entry name" value="Arg_tRNA_synth"/>
    <property type="match status" value="1"/>
</dbReference>
<keyword evidence="8 11" id="KW-0648">Protein biosynthesis</keyword>
<gene>
    <name evidence="11" type="primary">argS</name>
    <name evidence="15" type="ORF">AR1Y2_3546</name>
</gene>
<evidence type="ECO:0000256" key="2">
    <source>
        <dbReference type="ARBA" id="ARBA00005594"/>
    </source>
</evidence>
<dbReference type="Pfam" id="PF03485">
    <property type="entry name" value="Arg_tRNA_synt_N"/>
    <property type="match status" value="1"/>
</dbReference>
<dbReference type="Proteomes" id="UP000298653">
    <property type="component" value="Chromosome"/>
</dbReference>
<keyword evidence="6 11" id="KW-0547">Nucleotide-binding</keyword>
<dbReference type="PANTHER" id="PTHR11956">
    <property type="entry name" value="ARGINYL-TRNA SYNTHETASE"/>
    <property type="match status" value="1"/>
</dbReference>
<comment type="similarity">
    <text evidence="2 11 12">Belongs to the class-I aminoacyl-tRNA synthetase family.</text>
</comment>
<dbReference type="SUPFAM" id="SSF52374">
    <property type="entry name" value="Nucleotidylyl transferase"/>
    <property type="match status" value="1"/>
</dbReference>
<dbReference type="InterPro" id="IPR035684">
    <property type="entry name" value="ArgRS_core"/>
</dbReference>
<feature type="domain" description="Arginyl tRNA synthetase N-terminal" evidence="14">
    <location>
        <begin position="3"/>
        <end position="82"/>
    </location>
</feature>
<evidence type="ECO:0000256" key="7">
    <source>
        <dbReference type="ARBA" id="ARBA00022840"/>
    </source>
</evidence>
<organism evidence="15 16">
    <name type="scientific">Anaerostipes rhamnosivorans</name>
    <dbReference type="NCBI Taxonomy" id="1229621"/>
    <lineage>
        <taxon>Bacteria</taxon>
        <taxon>Bacillati</taxon>
        <taxon>Bacillota</taxon>
        <taxon>Clostridia</taxon>
        <taxon>Lachnospirales</taxon>
        <taxon>Lachnospiraceae</taxon>
        <taxon>Anaerostipes</taxon>
    </lineage>
</organism>
<evidence type="ECO:0000256" key="5">
    <source>
        <dbReference type="ARBA" id="ARBA00022598"/>
    </source>
</evidence>
<dbReference type="FunFam" id="1.10.730.10:FF:000006">
    <property type="entry name" value="Arginyl-tRNA synthetase 2, mitochondrial"/>
    <property type="match status" value="1"/>
</dbReference>
<feature type="short sequence motif" description="'HIGH' region" evidence="11">
    <location>
        <begin position="118"/>
        <end position="128"/>
    </location>
</feature>
<evidence type="ECO:0000256" key="6">
    <source>
        <dbReference type="ARBA" id="ARBA00022741"/>
    </source>
</evidence>
<dbReference type="OrthoDB" id="9805987at2"/>
<dbReference type="Gene3D" id="3.40.50.620">
    <property type="entry name" value="HUPs"/>
    <property type="match status" value="1"/>
</dbReference>
<dbReference type="InterPro" id="IPR001278">
    <property type="entry name" value="Arg-tRNA-ligase"/>
</dbReference>
<dbReference type="Gene3D" id="3.30.1360.70">
    <property type="entry name" value="Arginyl tRNA synthetase N-terminal domain"/>
    <property type="match status" value="1"/>
</dbReference>
<dbReference type="InterPro" id="IPR005148">
    <property type="entry name" value="Arg-tRNA-synth_N"/>
</dbReference>
<comment type="subunit">
    <text evidence="3 11">Monomer.</text>
</comment>
<sequence>MKEKIIDLITESIDELDKETVGRILEIPPQEDMGDFAFPCFQLAKVFRKAPNLIAEEVAGKIHESEFVSKVAAMGPYVNFFIDREMFVNQMLGQVSVDNYGSSDMGCGKTICIDYSSPNVAKNFHVGHLRTTLIGNSIYRIFRKLGYKVERINHLGDWGTQFGKLIVAYKKWGSKEAVEKNGISELMKIYVKFHEEAEKDDTLNDEARAWFVKMEQGDQEALSIWEWFKDISLIEYKRIYELLDVDFDSYAGESFYRDKTAAVVEQLKEKGMLKESEGAFIVDLEEYDMPPCLIMKKDGSSIYATRDLAAIFYRKNTYDFDRCIYVTGMEQKLHFAQVFKVVELMGYDWAKEDLIHVPYGLVSLEGGKLSTRSGNIIYAEDILKESVSKIKEVIEDKNPDLKDKEEVAKMVGIGAIIFNDLYNQRIKDVTFSWEKIHSFDGETGPYVQYTYARAASVLRKTGITEVAEDIDPALLTDEASVTLLKELIRFPEVVKTAAERLEPSVVARFVMAVAQAFNHFYHENQCNVEDEELKRARVKLVIIAKKAIKDGLDLLGMKCPEQM</sequence>
<dbReference type="NCBIfam" id="TIGR00456">
    <property type="entry name" value="argS"/>
    <property type="match status" value="1"/>
</dbReference>
<dbReference type="AlphaFoldDB" id="A0A4V1EGR5"/>
<dbReference type="PROSITE" id="PS00178">
    <property type="entry name" value="AA_TRNA_LIGASE_I"/>
    <property type="match status" value="1"/>
</dbReference>
<dbReference type="InterPro" id="IPR014729">
    <property type="entry name" value="Rossmann-like_a/b/a_fold"/>
</dbReference>
<dbReference type="KEGG" id="arf:AR1Y2_3546"/>
<reference evidence="15 16" key="1">
    <citation type="submission" date="2019-05" db="EMBL/GenBank/DDBJ databases">
        <title>Complete genome sequencing of Anaerostipes rhamnosivorans.</title>
        <authorList>
            <person name="Bui T.P.N."/>
            <person name="de Vos W.M."/>
        </authorList>
    </citation>
    <scope>NUCLEOTIDE SEQUENCE [LARGE SCALE GENOMIC DNA]</scope>
    <source>
        <strain evidence="15 16">1y2</strain>
    </source>
</reference>
<dbReference type="SUPFAM" id="SSF55190">
    <property type="entry name" value="Arginyl-tRNA synthetase (ArgRS), N-terminal 'additional' domain"/>
    <property type="match status" value="1"/>
</dbReference>
<dbReference type="InterPro" id="IPR001412">
    <property type="entry name" value="aa-tRNA-synth_I_CS"/>
</dbReference>
<keyword evidence="4 11" id="KW-0963">Cytoplasm</keyword>
<evidence type="ECO:0000256" key="3">
    <source>
        <dbReference type="ARBA" id="ARBA00011245"/>
    </source>
</evidence>
<dbReference type="RefSeq" id="WP_137330146.1">
    <property type="nucleotide sequence ID" value="NZ_CP040058.1"/>
</dbReference>
<dbReference type="GO" id="GO:0004814">
    <property type="term" value="F:arginine-tRNA ligase activity"/>
    <property type="evidence" value="ECO:0007669"/>
    <property type="project" value="UniProtKB-UniRule"/>
</dbReference>
<keyword evidence="5 11" id="KW-0436">Ligase</keyword>
<dbReference type="Gene3D" id="1.10.730.10">
    <property type="entry name" value="Isoleucyl-tRNA Synthetase, Domain 1"/>
    <property type="match status" value="1"/>
</dbReference>
<dbReference type="InterPro" id="IPR009080">
    <property type="entry name" value="tRNAsynth_Ia_anticodon-bd"/>
</dbReference>
<dbReference type="PANTHER" id="PTHR11956:SF5">
    <property type="entry name" value="ARGININE--TRNA LIGASE, CYTOPLASMIC"/>
    <property type="match status" value="1"/>
</dbReference>
<dbReference type="GO" id="GO:0005737">
    <property type="term" value="C:cytoplasm"/>
    <property type="evidence" value="ECO:0007669"/>
    <property type="project" value="UniProtKB-SubCell"/>
</dbReference>
<dbReference type="SUPFAM" id="SSF47323">
    <property type="entry name" value="Anticodon-binding domain of a subclass of class I aminoacyl-tRNA synthetases"/>
    <property type="match status" value="1"/>
</dbReference>
<accession>A0A4V1EGR5</accession>
<evidence type="ECO:0000313" key="15">
    <source>
        <dbReference type="EMBL" id="QCP37000.1"/>
    </source>
</evidence>
<keyword evidence="7 11" id="KW-0067">ATP-binding</keyword>
<evidence type="ECO:0000256" key="4">
    <source>
        <dbReference type="ARBA" id="ARBA00022490"/>
    </source>
</evidence>
<dbReference type="CDD" id="cd07956">
    <property type="entry name" value="Anticodon_Ia_Arg"/>
    <property type="match status" value="1"/>
</dbReference>
<dbReference type="InterPro" id="IPR008909">
    <property type="entry name" value="DALR_anticod-bd"/>
</dbReference>
<dbReference type="GO" id="GO:0005524">
    <property type="term" value="F:ATP binding"/>
    <property type="evidence" value="ECO:0007669"/>
    <property type="project" value="UniProtKB-UniRule"/>
</dbReference>
<proteinExistence type="inferred from homology"/>
<evidence type="ECO:0000259" key="13">
    <source>
        <dbReference type="SMART" id="SM00836"/>
    </source>
</evidence>
<dbReference type="SMART" id="SM00836">
    <property type="entry name" value="DALR_1"/>
    <property type="match status" value="1"/>
</dbReference>
<dbReference type="CDD" id="cd00671">
    <property type="entry name" value="ArgRS_core"/>
    <property type="match status" value="1"/>
</dbReference>
<dbReference type="Pfam" id="PF05746">
    <property type="entry name" value="DALR_1"/>
    <property type="match status" value="1"/>
</dbReference>
<evidence type="ECO:0000313" key="16">
    <source>
        <dbReference type="Proteomes" id="UP000298653"/>
    </source>
</evidence>
<evidence type="ECO:0000256" key="12">
    <source>
        <dbReference type="RuleBase" id="RU363038"/>
    </source>
</evidence>
<keyword evidence="9 11" id="KW-0030">Aminoacyl-tRNA synthetase</keyword>
<evidence type="ECO:0000259" key="14">
    <source>
        <dbReference type="SMART" id="SM01016"/>
    </source>
</evidence>
<name>A0A4V1EGR5_9FIRM</name>
<dbReference type="PRINTS" id="PR01038">
    <property type="entry name" value="TRNASYNTHARG"/>
</dbReference>
<evidence type="ECO:0000256" key="10">
    <source>
        <dbReference type="ARBA" id="ARBA00049339"/>
    </source>
</evidence>
<dbReference type="FunFam" id="3.40.50.620:FF:000116">
    <property type="entry name" value="Arginine--tRNA ligase"/>
    <property type="match status" value="1"/>
</dbReference>